<gene>
    <name evidence="2" type="ORF">GCM10011575_14860</name>
</gene>
<organism evidence="2 3">
    <name type="scientific">Microlunatus endophyticus</name>
    <dbReference type="NCBI Taxonomy" id="1716077"/>
    <lineage>
        <taxon>Bacteria</taxon>
        <taxon>Bacillati</taxon>
        <taxon>Actinomycetota</taxon>
        <taxon>Actinomycetes</taxon>
        <taxon>Propionibacteriales</taxon>
        <taxon>Propionibacteriaceae</taxon>
        <taxon>Microlunatus</taxon>
    </lineage>
</organism>
<keyword evidence="3" id="KW-1185">Reference proteome</keyword>
<reference evidence="2" key="2">
    <citation type="submission" date="2020-09" db="EMBL/GenBank/DDBJ databases">
        <authorList>
            <person name="Sun Q."/>
            <person name="Zhou Y."/>
        </authorList>
    </citation>
    <scope>NUCLEOTIDE SEQUENCE</scope>
    <source>
        <strain evidence="2">CGMCC 4.7306</strain>
    </source>
</reference>
<evidence type="ECO:0000313" key="3">
    <source>
        <dbReference type="Proteomes" id="UP000613840"/>
    </source>
</evidence>
<dbReference type="RefSeq" id="WP_188894564.1">
    <property type="nucleotide sequence ID" value="NZ_BMMZ01000003.1"/>
</dbReference>
<evidence type="ECO:0000313" key="2">
    <source>
        <dbReference type="EMBL" id="GGL57515.1"/>
    </source>
</evidence>
<dbReference type="AlphaFoldDB" id="A0A917S4N1"/>
<evidence type="ECO:0000259" key="1">
    <source>
        <dbReference type="Pfam" id="PF13223"/>
    </source>
</evidence>
<proteinExistence type="predicted"/>
<dbReference type="Proteomes" id="UP000613840">
    <property type="component" value="Unassembled WGS sequence"/>
</dbReference>
<sequence length="90" mass="10306">MAIFIDAPNWPGHGRYWSHLISDRSFAEVQEFADRLGIPRRAFDGDHYDIPGERFEECLAAGAVRCRSHDLVVKLNAAGLRRRKRSRLAL</sequence>
<dbReference type="Pfam" id="PF13223">
    <property type="entry name" value="DUF4031"/>
    <property type="match status" value="1"/>
</dbReference>
<reference evidence="2" key="1">
    <citation type="journal article" date="2014" name="Int. J. Syst. Evol. Microbiol.">
        <title>Complete genome sequence of Corynebacterium casei LMG S-19264T (=DSM 44701T), isolated from a smear-ripened cheese.</title>
        <authorList>
            <consortium name="US DOE Joint Genome Institute (JGI-PGF)"/>
            <person name="Walter F."/>
            <person name="Albersmeier A."/>
            <person name="Kalinowski J."/>
            <person name="Ruckert C."/>
        </authorList>
    </citation>
    <scope>NUCLEOTIDE SEQUENCE</scope>
    <source>
        <strain evidence="2">CGMCC 4.7306</strain>
    </source>
</reference>
<feature type="domain" description="DUF4031" evidence="1">
    <location>
        <begin position="3"/>
        <end position="77"/>
    </location>
</feature>
<comment type="caution">
    <text evidence="2">The sequence shown here is derived from an EMBL/GenBank/DDBJ whole genome shotgun (WGS) entry which is preliminary data.</text>
</comment>
<name>A0A917S4N1_9ACTN</name>
<dbReference type="InterPro" id="IPR025109">
    <property type="entry name" value="DUF4031"/>
</dbReference>
<protein>
    <recommendedName>
        <fullName evidence="1">DUF4031 domain-containing protein</fullName>
    </recommendedName>
</protein>
<dbReference type="EMBL" id="BMMZ01000003">
    <property type="protein sequence ID" value="GGL57515.1"/>
    <property type="molecule type" value="Genomic_DNA"/>
</dbReference>
<accession>A0A917S4N1</accession>